<dbReference type="PANTHER" id="PTHR10775">
    <property type="entry name" value="OS08G0208400 PROTEIN"/>
    <property type="match status" value="1"/>
</dbReference>
<dbReference type="PANTHER" id="PTHR10775:SF182">
    <property type="entry name" value="TRANSPOSON, EN_SPM-LIKE, TRANSPOSASE-ASSOCIATED DOMAIN PROTEIN-RELATED"/>
    <property type="match status" value="1"/>
</dbReference>
<dbReference type="Proteomes" id="UP001630127">
    <property type="component" value="Unassembled WGS sequence"/>
</dbReference>
<proteinExistence type="predicted"/>
<dbReference type="EMBL" id="JBJUIK010000011">
    <property type="protein sequence ID" value="KAL3513702.1"/>
    <property type="molecule type" value="Genomic_DNA"/>
</dbReference>
<dbReference type="Pfam" id="PF02992">
    <property type="entry name" value="Transposase_21"/>
    <property type="match status" value="1"/>
</dbReference>
<sequence>MRDPFIIISMLNPGPKSPGKDIYVYFQPLIDELNELWEGVEACDAHKGEKFKLRAVLLWTINDFPAYVMLSGWSTKGHFACPVCMNDTFSEYLPFSRKLCYMGYRRFLSSNHQWRKDKKNFNGKIEIRGPVVPKSGYEILNEVQMLNDAMNFFGKSSEYVHLRKRKRNADGLYWTNKSVFCNLPYWVDLK</sequence>
<name>A0ABD2Z2I4_9GENT</name>
<comment type="caution">
    <text evidence="1">The sequence shown here is derived from an EMBL/GenBank/DDBJ whole genome shotgun (WGS) entry which is preliminary data.</text>
</comment>
<dbReference type="InterPro" id="IPR004242">
    <property type="entry name" value="Transposase_21"/>
</dbReference>
<dbReference type="AlphaFoldDB" id="A0ABD2Z2I4"/>
<protein>
    <submittedName>
        <fullName evidence="1">Uncharacterized protein</fullName>
    </submittedName>
</protein>
<reference evidence="1 2" key="1">
    <citation type="submission" date="2024-11" db="EMBL/GenBank/DDBJ databases">
        <title>A near-complete genome assembly of Cinchona calisaya.</title>
        <authorList>
            <person name="Lian D.C."/>
            <person name="Zhao X.W."/>
            <person name="Wei L."/>
        </authorList>
    </citation>
    <scope>NUCLEOTIDE SEQUENCE [LARGE SCALE GENOMIC DNA]</scope>
    <source>
        <tissue evidence="1">Nenye</tissue>
    </source>
</reference>
<keyword evidence="2" id="KW-1185">Reference proteome</keyword>
<evidence type="ECO:0000313" key="1">
    <source>
        <dbReference type="EMBL" id="KAL3513702.1"/>
    </source>
</evidence>
<evidence type="ECO:0000313" key="2">
    <source>
        <dbReference type="Proteomes" id="UP001630127"/>
    </source>
</evidence>
<gene>
    <name evidence="1" type="ORF">ACH5RR_026419</name>
</gene>
<accession>A0ABD2Z2I4</accession>
<organism evidence="1 2">
    <name type="scientific">Cinchona calisaya</name>
    <dbReference type="NCBI Taxonomy" id="153742"/>
    <lineage>
        <taxon>Eukaryota</taxon>
        <taxon>Viridiplantae</taxon>
        <taxon>Streptophyta</taxon>
        <taxon>Embryophyta</taxon>
        <taxon>Tracheophyta</taxon>
        <taxon>Spermatophyta</taxon>
        <taxon>Magnoliopsida</taxon>
        <taxon>eudicotyledons</taxon>
        <taxon>Gunneridae</taxon>
        <taxon>Pentapetalae</taxon>
        <taxon>asterids</taxon>
        <taxon>lamiids</taxon>
        <taxon>Gentianales</taxon>
        <taxon>Rubiaceae</taxon>
        <taxon>Cinchonoideae</taxon>
        <taxon>Cinchoneae</taxon>
        <taxon>Cinchona</taxon>
    </lineage>
</organism>